<dbReference type="InterPro" id="IPR000742">
    <property type="entry name" value="EGF"/>
</dbReference>
<dbReference type="InterPro" id="IPR016187">
    <property type="entry name" value="CTDL_fold"/>
</dbReference>
<dbReference type="SUPFAM" id="SSF82153">
    <property type="entry name" value="FAS1 domain"/>
    <property type="match status" value="4"/>
</dbReference>
<feature type="domain" description="EGF-like" evidence="14">
    <location>
        <begin position="1583"/>
        <end position="1623"/>
    </location>
</feature>
<evidence type="ECO:0000313" key="16">
    <source>
        <dbReference type="Ensembl" id="ENSLCAP00010006481.1"/>
    </source>
</evidence>
<dbReference type="SUPFAM" id="SSF56436">
    <property type="entry name" value="C-type lectin-like"/>
    <property type="match status" value="1"/>
</dbReference>
<feature type="disulfide bond" evidence="10">
    <location>
        <begin position="195"/>
        <end position="212"/>
    </location>
</feature>
<name>A0A4W6BYT9_LATCA</name>
<feature type="domain" description="EGF-like" evidence="14">
    <location>
        <begin position="227"/>
        <end position="266"/>
    </location>
</feature>
<reference evidence="16" key="2">
    <citation type="submission" date="2025-08" db="UniProtKB">
        <authorList>
            <consortium name="Ensembl"/>
        </authorList>
    </citation>
    <scope>IDENTIFICATION</scope>
</reference>
<dbReference type="PROSITE" id="PS01241">
    <property type="entry name" value="LINK_1"/>
    <property type="match status" value="1"/>
</dbReference>
<dbReference type="GO" id="GO:0007155">
    <property type="term" value="P:cell adhesion"/>
    <property type="evidence" value="ECO:0007669"/>
    <property type="project" value="InterPro"/>
</dbReference>
<dbReference type="GO" id="GO:0090118">
    <property type="term" value="P:receptor-mediated endocytosis involved in cholesterol transport"/>
    <property type="evidence" value="ECO:0007669"/>
    <property type="project" value="Ensembl"/>
</dbReference>
<dbReference type="Pfam" id="PF02469">
    <property type="entry name" value="Fasciclin"/>
    <property type="match status" value="1"/>
</dbReference>
<feature type="region of interest" description="Disordered" evidence="12">
    <location>
        <begin position="386"/>
        <end position="409"/>
    </location>
</feature>
<dbReference type="InterPro" id="IPR001881">
    <property type="entry name" value="EGF-like_Ca-bd_dom"/>
</dbReference>
<proteinExistence type="predicted"/>
<sequence>CEFPGWISQILLLNLTHVCLCQNFCSNSTVLRTRTACHSCSISLLIPCPSGYKLTPGSTAQDCKYYVRTASLKLAISGCSFECYREVEVKNCCPGFWGPDCVECPDRADRPCSNRGVCSDGLGGNGTCSCQVGFAGTACEDCSPGRYGPTCSSVCSCVHGLCDSGLKGDGHCTCFSGYKGPNCDQDSPECAALRCQQNSRCMEEALTGRLLCQCLPGYQKSGDQCLSINPCLQQVCHVHASCVHTGPNQHLCACHEGHSGDGRVCMAVDPCQTNQGGCSAESARCIYDGPGKSHCECLPGFDNLANGGCSMKDSCRPDSCHKNANCSTVGPGRVESVPVFISRYLNTEVGGQWGGQLTHAISLFGTWTKQLHATIPDSIDKNSDFTEQNTGAAGIPLPPSVTETDTSGGVRETSSHIILDLPGPITVFAPTTSAFDAMTEGHLTFLSSSEVRLLRLWRLRTDACTSVDGVLTPPSIEPVLPHRCDVTETKNVKSCSVSELLSKNMMKCKMTEVYEPVCVQTPACCKGFYGPDCAPCPGGYQSPCSGHGQCMEGIQGNGSCTCDLNFRGSRCQFCSSSNKHGPNCDTTCPCVHGQCDNRPDSDGRCKPDSCLTGFTGRFCERRTAACGAQVQFCHAHADCDFSQGMPRCVCKPGYQGDGITCVESDPCAPPVRGGCSVNAKCIKTGAGTHTCQCLSGWREDGDDCRPINNCEAPDRGGCHPNATCIHVGPGQSDCSCKAGYKGNGRDCEPVNQCVTVTGGCHYLVSRKHVHEPGKQNLKNGIHFKSVYKTHCLNLCFYLYAVLCQDSGLSWSLSDQNLTLLVPSSDAVTKMSLDDRNFWTTKGNLPSLIRFQLCLILRPHDRNVLNVNRLKLSSVSSCFLTYLTSDRNHMIPGNFPLSSLSSASSVTSLLKTTFPVSTANEVRRCCGGFFGERCEPCPGLQGRPCFGNGACLDGINGTGVCRCNRGFNGTACETCQSGKYGVHCDQDCGCKNGRCNEGPAGDGTCECDVGWRGVLCDESKKIKDQCHRAREGTFCVIGPSGPQCLCAAGFEGNGTVCQAKDACAVDNGGCSLYAVCKRTRPGRRDCVCNSGYSGDGLICVEINPCLEGNGGCHVNADCVHVGPNKTSCSCSDGYSGDGQSCQMINLCRKKNGGCHQFAVCNMTSPGVRTCTCANSFIGDGLSCRGTVGKGNIFINQANVTYSHDVSINGIFHEINRILFPPDLIKGPDVPLNLTDVAERHGYKTFYKLLQVRCLNSLTRRPVTIFLPSDAIMASLPSDPLGLRSDSAGFAALLHLWRNGRYREYDGGRDQTGDIGSDLTFVSEQGEIFVNDEKCRIVQRHLVFNGGIAYGIDCLLTPPSLGGRCDEQTTFDLQVNPRFTDEIQKCDLPTMFVTKNSGCRSICTVNFWQPKCCHGYHGRDCLVCPGGVGSPCSNRGKCDDGHLGNGTCTCDAGFGGVACERCSDRFYGSTCKACNCSEHGSCDDGRRGTGACLCEAGWTGERCDAEQTEVLRCSPPCSPKAVCKENNTCVCRPFYEGDGFTCTVVDMCQVWNGGCAKGAKCSQKGEKVSCTCPKGHSGDGFTCQPIDPCISGDNGGCHEHATCTMTGKKKCTCKDNYVGDGLTCEVKQLLISRCLQDNGRCHQDAKCTDLHFEDATLGVFHYRSDKGQYKLNFTAAQQACTAEGGSLATYTQLSYAQQGGMNMCAAGWLDQARVAYPTTYSNPNCGFGHVGIVDYGVRKNLSETWDTFCYRMKEVKCECKTGYVGDGFACTGNLLQVLRATPTFSNFFTVRGDTQKHLCFISLYLTQFLLLLWLKFETLMSPQSSRYVNDRFVTSSDILASNGIIHVLQGPLKAPPPRHEVSVVIATQH</sequence>
<feature type="domain" description="EGF-like" evidence="14">
    <location>
        <begin position="100"/>
        <end position="140"/>
    </location>
</feature>
<feature type="disulfide bond" evidence="10">
    <location>
        <begin position="130"/>
        <end position="139"/>
    </location>
</feature>
<comment type="caution">
    <text evidence="10">Lacks conserved residue(s) required for the propagation of feature annotation.</text>
</comment>
<dbReference type="SMART" id="SM00445">
    <property type="entry name" value="LINK"/>
    <property type="match status" value="1"/>
</dbReference>
<dbReference type="PANTHER" id="PTHR24038">
    <property type="entry name" value="STABILIN"/>
    <property type="match status" value="1"/>
</dbReference>
<feature type="domain" description="EGF-like" evidence="14">
    <location>
        <begin position="1100"/>
        <end position="1141"/>
    </location>
</feature>
<evidence type="ECO:0000256" key="11">
    <source>
        <dbReference type="PROSITE-ProRule" id="PRU00323"/>
    </source>
</evidence>
<evidence type="ECO:0000259" key="14">
    <source>
        <dbReference type="PROSITE" id="PS50026"/>
    </source>
</evidence>
<dbReference type="PRINTS" id="PR01265">
    <property type="entry name" value="LINKMODULE"/>
</dbReference>
<dbReference type="PANTHER" id="PTHR24038:SF0">
    <property type="entry name" value="STABILIN-2"/>
    <property type="match status" value="1"/>
</dbReference>
<dbReference type="GO" id="GO:0005044">
    <property type="term" value="F:scavenger receptor activity"/>
    <property type="evidence" value="ECO:0007669"/>
    <property type="project" value="Ensembl"/>
</dbReference>
<feature type="domain" description="EGF-like" evidence="14">
    <location>
        <begin position="1418"/>
        <end position="1458"/>
    </location>
</feature>
<dbReference type="GO" id="GO:0060837">
    <property type="term" value="P:blood vessel endothelial cell differentiation"/>
    <property type="evidence" value="ECO:0007669"/>
    <property type="project" value="Ensembl"/>
</dbReference>
<dbReference type="Gene3D" id="2.10.25.10">
    <property type="entry name" value="Laminin"/>
    <property type="match status" value="12"/>
</dbReference>
<evidence type="ECO:0000256" key="5">
    <source>
        <dbReference type="ARBA" id="ARBA00023136"/>
    </source>
</evidence>
<dbReference type="Gene3D" id="3.10.100.10">
    <property type="entry name" value="Mannose-Binding Protein A, subunit A"/>
    <property type="match status" value="1"/>
</dbReference>
<reference evidence="17" key="1">
    <citation type="submission" date="2015-09" db="EMBL/GenBank/DDBJ databases">
        <authorList>
            <person name="Sai Rama Sridatta P."/>
        </authorList>
    </citation>
    <scope>NUCLEOTIDE SEQUENCE [LARGE SCALE GENOMIC DNA]</scope>
</reference>
<dbReference type="PROSITE" id="PS01248">
    <property type="entry name" value="EGF_LAM_1"/>
    <property type="match status" value="1"/>
</dbReference>
<feature type="domain" description="EGF-like" evidence="14">
    <location>
        <begin position="147"/>
        <end position="184"/>
    </location>
</feature>
<dbReference type="GO" id="GO:1901492">
    <property type="term" value="P:positive regulation of lymphangiogenesis"/>
    <property type="evidence" value="ECO:0007669"/>
    <property type="project" value="Ensembl"/>
</dbReference>
<comment type="subcellular location">
    <subcellularLocation>
        <location evidence="1">Membrane</location>
        <topology evidence="1">Single-pass type I membrane protein</topology>
    </subcellularLocation>
</comment>
<dbReference type="FunFam" id="3.10.100.10:FF:000001">
    <property type="entry name" value="Hyaluronan proteoglycan link protein 1"/>
    <property type="match status" value="1"/>
</dbReference>
<evidence type="ECO:0000259" key="15">
    <source>
        <dbReference type="PROSITE" id="PS50963"/>
    </source>
</evidence>
<keyword evidence="9" id="KW-0424">Laminin EGF-like domain</keyword>
<feature type="disulfide bond" evidence="10">
    <location>
        <begin position="174"/>
        <end position="183"/>
    </location>
</feature>
<feature type="domain" description="EGF-like" evidence="14">
    <location>
        <begin position="663"/>
        <end position="705"/>
    </location>
</feature>
<dbReference type="PROSITE" id="PS50963">
    <property type="entry name" value="LINK_2"/>
    <property type="match status" value="1"/>
</dbReference>
<feature type="disulfide bond" evidence="10">
    <location>
        <begin position="1511"/>
        <end position="1521"/>
    </location>
</feature>
<evidence type="ECO:0000256" key="8">
    <source>
        <dbReference type="ARBA" id="ARBA00023180"/>
    </source>
</evidence>
<feature type="disulfide bond" evidence="10">
    <location>
        <begin position="987"/>
        <end position="1004"/>
    </location>
</feature>
<evidence type="ECO:0000256" key="4">
    <source>
        <dbReference type="ARBA" id="ARBA00022989"/>
    </source>
</evidence>
<feature type="domain" description="EGF-like" evidence="14">
    <location>
        <begin position="706"/>
        <end position="748"/>
    </location>
</feature>
<evidence type="ECO:0000256" key="13">
    <source>
        <dbReference type="SAM" id="SignalP"/>
    </source>
</evidence>
<evidence type="ECO:0000256" key="10">
    <source>
        <dbReference type="PROSITE-ProRule" id="PRU00076"/>
    </source>
</evidence>
<dbReference type="Gene3D" id="2.30.180.10">
    <property type="entry name" value="FAS1 domain"/>
    <property type="match status" value="1"/>
</dbReference>
<feature type="domain" description="EGF-like" evidence="14">
    <location>
        <begin position="1507"/>
        <end position="1539"/>
    </location>
</feature>
<dbReference type="InParanoid" id="A0A4W6BYT9"/>
<dbReference type="GO" id="GO:0005540">
    <property type="term" value="F:hyaluronic acid binding"/>
    <property type="evidence" value="ECO:0007669"/>
    <property type="project" value="InterPro"/>
</dbReference>
<keyword evidence="6 10" id="KW-1015">Disulfide bond</keyword>
<dbReference type="FunFam" id="2.10.25.10:FF:000040">
    <property type="entry name" value="Stabilin 2"/>
    <property type="match status" value="5"/>
</dbReference>
<evidence type="ECO:0000256" key="6">
    <source>
        <dbReference type="ARBA" id="ARBA00023157"/>
    </source>
</evidence>
<dbReference type="Pfam" id="PF12947">
    <property type="entry name" value="EGF_3"/>
    <property type="match status" value="7"/>
</dbReference>
<dbReference type="Ensembl" id="ENSLCAT00010006641.1">
    <property type="protein sequence ID" value="ENSLCAP00010006481.1"/>
    <property type="gene ID" value="ENSLCAG00010003117.1"/>
</dbReference>
<dbReference type="GeneTree" id="ENSGT00940000156566"/>
<dbReference type="GO" id="GO:0150024">
    <property type="term" value="P:oxidised low-density lipoprotein particle clearance"/>
    <property type="evidence" value="ECO:0007669"/>
    <property type="project" value="Ensembl"/>
</dbReference>
<dbReference type="Gene3D" id="2.170.300.10">
    <property type="entry name" value="Tie2 ligand-binding domain superfamily"/>
    <property type="match status" value="1"/>
</dbReference>
<dbReference type="GO" id="GO:0016020">
    <property type="term" value="C:membrane"/>
    <property type="evidence" value="ECO:0007669"/>
    <property type="project" value="UniProtKB-SubCell"/>
</dbReference>
<dbReference type="SMART" id="SM00181">
    <property type="entry name" value="EGF"/>
    <property type="match status" value="21"/>
</dbReference>
<keyword evidence="4" id="KW-1133">Transmembrane helix</keyword>
<keyword evidence="5" id="KW-0472">Membrane</keyword>
<dbReference type="GO" id="GO:0005509">
    <property type="term" value="F:calcium ion binding"/>
    <property type="evidence" value="ECO:0007669"/>
    <property type="project" value="InterPro"/>
</dbReference>
<evidence type="ECO:0000313" key="17">
    <source>
        <dbReference type="Proteomes" id="UP000314980"/>
    </source>
</evidence>
<dbReference type="InterPro" id="IPR024731">
    <property type="entry name" value="NELL2-like_EGF"/>
</dbReference>
<keyword evidence="17" id="KW-1185">Reference proteome</keyword>
<dbReference type="GO" id="GO:0042632">
    <property type="term" value="P:cholesterol homeostasis"/>
    <property type="evidence" value="ECO:0007669"/>
    <property type="project" value="Ensembl"/>
</dbReference>
<evidence type="ECO:0000256" key="2">
    <source>
        <dbReference type="ARBA" id="ARBA00022536"/>
    </source>
</evidence>
<keyword evidence="13" id="KW-0732">Signal</keyword>
<dbReference type="SUPFAM" id="SSF57196">
    <property type="entry name" value="EGF/Laminin"/>
    <property type="match status" value="4"/>
</dbReference>
<evidence type="ECO:0000256" key="12">
    <source>
        <dbReference type="SAM" id="MobiDB-lite"/>
    </source>
</evidence>
<feature type="disulfide bond" evidence="10">
    <location>
        <begin position="562"/>
        <end position="571"/>
    </location>
</feature>
<feature type="disulfide bond" evidence="11">
    <location>
        <begin position="1678"/>
        <end position="1747"/>
    </location>
</feature>
<feature type="domain" description="Link" evidence="15">
    <location>
        <begin position="1656"/>
        <end position="1749"/>
    </location>
</feature>
<keyword evidence="3" id="KW-0812">Transmembrane</keyword>
<reference evidence="16" key="3">
    <citation type="submission" date="2025-09" db="UniProtKB">
        <authorList>
            <consortium name="Ensembl"/>
        </authorList>
    </citation>
    <scope>IDENTIFICATION</scope>
</reference>
<dbReference type="InterPro" id="IPR016186">
    <property type="entry name" value="C-type_lectin-like/link_sf"/>
</dbReference>
<feature type="domain" description="EGF-like" evidence="14">
    <location>
        <begin position="934"/>
        <end position="972"/>
    </location>
</feature>
<feature type="chain" id="PRO_5021312097" evidence="13">
    <location>
        <begin position="22"/>
        <end position="1867"/>
    </location>
</feature>
<organism evidence="16 17">
    <name type="scientific">Lates calcarifer</name>
    <name type="common">Barramundi</name>
    <name type="synonym">Holocentrus calcarifer</name>
    <dbReference type="NCBI Taxonomy" id="8187"/>
    <lineage>
        <taxon>Eukaryota</taxon>
        <taxon>Metazoa</taxon>
        <taxon>Chordata</taxon>
        <taxon>Craniata</taxon>
        <taxon>Vertebrata</taxon>
        <taxon>Euteleostomi</taxon>
        <taxon>Actinopterygii</taxon>
        <taxon>Neopterygii</taxon>
        <taxon>Teleostei</taxon>
        <taxon>Neoteleostei</taxon>
        <taxon>Acanthomorphata</taxon>
        <taxon>Carangaria</taxon>
        <taxon>Carangaria incertae sedis</taxon>
        <taxon>Centropomidae</taxon>
        <taxon>Lates</taxon>
    </lineage>
</organism>
<feature type="disulfide bond" evidence="10">
    <location>
        <begin position="1006"/>
        <end position="1015"/>
    </location>
</feature>
<dbReference type="InterPro" id="IPR036378">
    <property type="entry name" value="FAS1_dom_sf"/>
</dbReference>
<dbReference type="Pfam" id="PF00193">
    <property type="entry name" value="Xlink"/>
    <property type="match status" value="1"/>
</dbReference>
<dbReference type="Proteomes" id="UP000314980">
    <property type="component" value="Unassembled WGS sequence"/>
</dbReference>
<feature type="disulfide bond" evidence="10">
    <location>
        <begin position="962"/>
        <end position="971"/>
    </location>
</feature>
<protein>
    <submittedName>
        <fullName evidence="16">Stabilin 2</fullName>
    </submittedName>
</protein>
<feature type="domain" description="EGF-like" evidence="14">
    <location>
        <begin position="532"/>
        <end position="572"/>
    </location>
</feature>
<dbReference type="InterPro" id="IPR000782">
    <property type="entry name" value="FAS1_domain"/>
</dbReference>
<dbReference type="FunCoup" id="A0A4W6BYT9">
    <property type="interactions" value="1036"/>
</dbReference>
<accession>A0A4W6BYT9</accession>
<dbReference type="PROSITE" id="PS00022">
    <property type="entry name" value="EGF_1"/>
    <property type="match status" value="7"/>
</dbReference>
<feature type="domain" description="EGF-like" evidence="14">
    <location>
        <begin position="979"/>
        <end position="1016"/>
    </location>
</feature>
<dbReference type="SMART" id="SM00179">
    <property type="entry name" value="EGF_CA"/>
    <property type="match status" value="5"/>
</dbReference>
<feature type="disulfide bond" evidence="10">
    <location>
        <begin position="1448"/>
        <end position="1457"/>
    </location>
</feature>
<feature type="disulfide bond" evidence="11">
    <location>
        <begin position="1702"/>
        <end position="1723"/>
    </location>
</feature>
<feature type="domain" description="EGF-like" evidence="14">
    <location>
        <begin position="186"/>
        <end position="226"/>
    </location>
</feature>
<evidence type="ECO:0000256" key="3">
    <source>
        <dbReference type="ARBA" id="ARBA00022692"/>
    </source>
</evidence>
<feature type="domain" description="EGF-like" evidence="14">
    <location>
        <begin position="622"/>
        <end position="662"/>
    </location>
</feature>
<evidence type="ECO:0000256" key="1">
    <source>
        <dbReference type="ARBA" id="ARBA00004479"/>
    </source>
</evidence>
<dbReference type="SMART" id="SM00554">
    <property type="entry name" value="FAS1"/>
    <property type="match status" value="1"/>
</dbReference>
<dbReference type="PROSITE" id="PS50026">
    <property type="entry name" value="EGF_3"/>
    <property type="match status" value="16"/>
</dbReference>
<dbReference type="Pfam" id="PF24887">
    <property type="entry name" value="EGF_STAB1-2"/>
    <property type="match status" value="2"/>
</dbReference>
<dbReference type="InterPro" id="IPR002049">
    <property type="entry name" value="LE_dom"/>
</dbReference>
<dbReference type="GO" id="GO:0034383">
    <property type="term" value="P:low-density lipoprotein particle clearance"/>
    <property type="evidence" value="ECO:0007669"/>
    <property type="project" value="Ensembl"/>
</dbReference>
<evidence type="ECO:0000256" key="7">
    <source>
        <dbReference type="ARBA" id="ARBA00023170"/>
    </source>
</evidence>
<keyword evidence="7" id="KW-0675">Receptor</keyword>
<feature type="signal peptide" evidence="13">
    <location>
        <begin position="1"/>
        <end position="21"/>
    </location>
</feature>
<dbReference type="STRING" id="8187.ENSLCAP00010006481"/>
<keyword evidence="8" id="KW-0325">Glycoprotein</keyword>
<feature type="disulfide bond" evidence="10">
    <location>
        <begin position="155"/>
        <end position="172"/>
    </location>
</feature>
<keyword evidence="2 10" id="KW-0245">EGF-like domain</keyword>
<dbReference type="InterPro" id="IPR000538">
    <property type="entry name" value="Link_dom"/>
</dbReference>
<dbReference type="PROSITE" id="PS01186">
    <property type="entry name" value="EGF_2"/>
    <property type="match status" value="11"/>
</dbReference>
<feature type="domain" description="EGF-like" evidence="14">
    <location>
        <begin position="1542"/>
        <end position="1582"/>
    </location>
</feature>
<dbReference type="InterPro" id="IPR056806">
    <property type="entry name" value="EGF_STAB1-2"/>
</dbReference>
<feature type="disulfide bond" evidence="10">
    <location>
        <begin position="1492"/>
        <end position="1501"/>
    </location>
</feature>
<evidence type="ECO:0000256" key="9">
    <source>
        <dbReference type="ARBA" id="ARBA00023292"/>
    </source>
</evidence>
<dbReference type="SMART" id="SM00180">
    <property type="entry name" value="EGF_Lam"/>
    <property type="match status" value="5"/>
</dbReference>
<feature type="domain" description="EGF-like" evidence="14">
    <location>
        <begin position="1465"/>
        <end position="1502"/>
    </location>
</feature>